<accession>A0ABP0KYQ2</accession>
<reference evidence="1 2" key="1">
    <citation type="submission" date="2024-02" db="EMBL/GenBank/DDBJ databases">
        <authorList>
            <person name="Chen Y."/>
            <person name="Shah S."/>
            <person name="Dougan E. K."/>
            <person name="Thang M."/>
            <person name="Chan C."/>
        </authorList>
    </citation>
    <scope>NUCLEOTIDE SEQUENCE [LARGE SCALE GENOMIC DNA]</scope>
</reference>
<evidence type="ECO:0000313" key="1">
    <source>
        <dbReference type="EMBL" id="CAK9031853.1"/>
    </source>
</evidence>
<gene>
    <name evidence="1" type="ORF">SCF082_LOCUS19802</name>
</gene>
<proteinExistence type="predicted"/>
<name>A0ABP0KYQ2_9DINO</name>
<protein>
    <submittedName>
        <fullName evidence="1">Uncharacterized protein</fullName>
    </submittedName>
</protein>
<dbReference type="Proteomes" id="UP001642464">
    <property type="component" value="Unassembled WGS sequence"/>
</dbReference>
<feature type="non-terminal residue" evidence="1">
    <location>
        <position position="631"/>
    </location>
</feature>
<organism evidence="1 2">
    <name type="scientific">Durusdinium trenchii</name>
    <dbReference type="NCBI Taxonomy" id="1381693"/>
    <lineage>
        <taxon>Eukaryota</taxon>
        <taxon>Sar</taxon>
        <taxon>Alveolata</taxon>
        <taxon>Dinophyceae</taxon>
        <taxon>Suessiales</taxon>
        <taxon>Symbiodiniaceae</taxon>
        <taxon>Durusdinium</taxon>
    </lineage>
</organism>
<keyword evidence="2" id="KW-1185">Reference proteome</keyword>
<comment type="caution">
    <text evidence="1">The sequence shown here is derived from an EMBL/GenBank/DDBJ whole genome shotgun (WGS) entry which is preliminary data.</text>
</comment>
<evidence type="ECO:0000313" key="2">
    <source>
        <dbReference type="Proteomes" id="UP001642464"/>
    </source>
</evidence>
<dbReference type="EMBL" id="CAXAMM010013641">
    <property type="protein sequence ID" value="CAK9031853.1"/>
    <property type="molecule type" value="Genomic_DNA"/>
</dbReference>
<sequence>MAPKKANAAKGKAKAKGKAAVAVAEPLAIEDAAADHGAGPTAGSVEEMPVHHANVAYLERLHIAWETVTSHPIFQNASDMNPLQIEAGKSGFQEPYDTAAFKQSMANTKQYAAGGNFAWCKIGFTTSAGVPYNESAVENLKKYYFGGVEAPKRFPEVVVVAVSQKQMNEGMMTSRGAMESVSPPELQHAFVLRVAELVDQKVPDAALNSWLRVMLSTMFVWEFLPSFDDKSARSDSLRENAVSNYHAFGWTVLQKVYHLGLFRQRKERELGALSAGRVERSTAAESETISESWVDQAMTVWDRMLGHKDIASMLDKMNTMYGHNAPLNGIVQYQLLISKTRTQDMLLWVLRSMEMYFVSGYLQKGDLTTRQISSGGGNKGVVDLWMFKKDLASHMLSTFVDEHVENADTRKAIRLALQDHSTHRNLFGWAMDETQPDLTWHASWKESERQVLLLAEGLIFSNGHDAVLKQALKNRKTAAEALSYGGIEELVKDINKQIEQEKKQSSTMTLQGTAPAAASTIKEFDDVPEHILTTCIEDLETTDDKVLKYKSMAMHMVKQRVKLVVEPTSEGAFATAIADAEIGKIRGVEGKRVMCLYDVKKCGESITAPHLRQAPFKKEHGGKVIRSLFGS</sequence>